<evidence type="ECO:0000313" key="13">
    <source>
        <dbReference type="Proteomes" id="UP001208131"/>
    </source>
</evidence>
<dbReference type="Proteomes" id="UP001208131">
    <property type="component" value="Unassembled WGS sequence"/>
</dbReference>
<dbReference type="PANTHER" id="PTHR43707">
    <property type="entry name" value="HISTIDYL-TRNA SYNTHETASE"/>
    <property type="match status" value="1"/>
</dbReference>
<dbReference type="GO" id="GO:0000105">
    <property type="term" value="P:L-histidine biosynthetic process"/>
    <property type="evidence" value="ECO:0007669"/>
    <property type="project" value="UniProtKB-UniRule"/>
</dbReference>
<evidence type="ECO:0000256" key="4">
    <source>
        <dbReference type="ARBA" id="ARBA00020397"/>
    </source>
</evidence>
<dbReference type="SUPFAM" id="SSF55681">
    <property type="entry name" value="Class II aaRS and biotin synthetases"/>
    <property type="match status" value="1"/>
</dbReference>
<dbReference type="InterPro" id="IPR045864">
    <property type="entry name" value="aa-tRNA-synth_II/BPL/LPL"/>
</dbReference>
<evidence type="ECO:0000256" key="1">
    <source>
        <dbReference type="ARBA" id="ARBA00004496"/>
    </source>
</evidence>
<keyword evidence="13" id="KW-1185">Reference proteome</keyword>
<sequence length="399" mass="44440">MKRYDLITPEGTRDLLFEGCLARRMVEDRLSKLFEGFGYSEVVTPGIEFYDLFMGSSRNFQQESLYKLTDSKGRLIVMRPDSTIPIARLASTRLKGAKLPLRLYYNQSIFENNSLLKGRSDEVVQAGIELIGGENSKRADYEVLCTAVEALSSFDKENFRLEIGHIGYFKELVAQLDVDDAVREEIRLLISAKNYPALNDILDEVGDNQVTNALRQLPRLFGGVEVFDKAADIYTDDKITGILYNLKEVYTRLSSLGYEGKISVDLGIVSHADYYTGIVFKGYLSEVGQSVLKGGRYDRLLAEFGNDCPAVGFGISVDSVARHIEKLGGAPKLRTPDAVVFGEKGYVVEAMEYAQTLVREGLTVENSLFNTLDETKSYAKSKGIKKLVVVGSEITELDI</sequence>
<dbReference type="GO" id="GO:0006427">
    <property type="term" value="P:histidyl-tRNA aminoacylation"/>
    <property type="evidence" value="ECO:0007669"/>
    <property type="project" value="TreeGrafter"/>
</dbReference>
<dbReference type="InterPro" id="IPR006195">
    <property type="entry name" value="aa-tRNA-synth_II"/>
</dbReference>
<keyword evidence="6 9" id="KW-0028">Amino-acid biosynthesis</keyword>
<evidence type="ECO:0000256" key="2">
    <source>
        <dbReference type="ARBA" id="ARBA00004667"/>
    </source>
</evidence>
<dbReference type="CDD" id="cd00773">
    <property type="entry name" value="HisRS-like_core"/>
    <property type="match status" value="1"/>
</dbReference>
<evidence type="ECO:0000256" key="7">
    <source>
        <dbReference type="ARBA" id="ARBA00023102"/>
    </source>
</evidence>
<dbReference type="AlphaFoldDB" id="A0AAE3LL09"/>
<comment type="miscellaneous">
    <text evidence="9">This function is generally fulfilled by the C-terminal part of HisG, which is missing in some bacteria such as this one.</text>
</comment>
<keyword evidence="12" id="KW-0808">Transferase</keyword>
<evidence type="ECO:0000256" key="10">
    <source>
        <dbReference type="PIRSR" id="PIRSR001549-1"/>
    </source>
</evidence>
<feature type="binding site" evidence="10">
    <location>
        <begin position="274"/>
        <end position="275"/>
    </location>
    <ligand>
        <name>L-histidine</name>
        <dbReference type="ChEBI" id="CHEBI:57595"/>
    </ligand>
</feature>
<name>A0AAE3LL09_9FIRM</name>
<comment type="caution">
    <text evidence="12">The sequence shown here is derived from an EMBL/GenBank/DDBJ whole genome shotgun (WGS) entry which is preliminary data.</text>
</comment>
<evidence type="ECO:0000256" key="9">
    <source>
        <dbReference type="HAMAP-Rule" id="MF_00125"/>
    </source>
</evidence>
<evidence type="ECO:0000256" key="3">
    <source>
        <dbReference type="ARBA" id="ARBA00005539"/>
    </source>
</evidence>
<feature type="domain" description="Aminoacyl-transfer RNA synthetases class-II family profile" evidence="11">
    <location>
        <begin position="1"/>
        <end position="399"/>
    </location>
</feature>
<dbReference type="PIRSF" id="PIRSF001549">
    <property type="entry name" value="His-tRNA_synth"/>
    <property type="match status" value="1"/>
</dbReference>
<dbReference type="RefSeq" id="WP_022287385.1">
    <property type="nucleotide sequence ID" value="NZ_JAOQJZ010000001.1"/>
</dbReference>
<evidence type="ECO:0000259" key="11">
    <source>
        <dbReference type="PROSITE" id="PS50862"/>
    </source>
</evidence>
<evidence type="ECO:0000256" key="6">
    <source>
        <dbReference type="ARBA" id="ARBA00022605"/>
    </source>
</evidence>
<reference evidence="12 13" key="1">
    <citation type="journal article" date="2021" name="ISME Commun">
        <title>Automated analysis of genomic sequences facilitates high-throughput and comprehensive description of bacteria.</title>
        <authorList>
            <person name="Hitch T.C.A."/>
        </authorList>
    </citation>
    <scope>NUCLEOTIDE SEQUENCE [LARGE SCALE GENOMIC DNA]</scope>
    <source>
        <strain evidence="12 13">Sanger_31</strain>
    </source>
</reference>
<dbReference type="PROSITE" id="PS50862">
    <property type="entry name" value="AA_TRNA_LIGASE_II"/>
    <property type="match status" value="1"/>
</dbReference>
<protein>
    <recommendedName>
        <fullName evidence="4 9">ATP phosphoribosyltransferase regulatory subunit</fullName>
    </recommendedName>
</protein>
<dbReference type="InterPro" id="IPR004517">
    <property type="entry name" value="HisZ"/>
</dbReference>
<comment type="subunit">
    <text evidence="9">Heteromultimer composed of HisG and HisZ subunits.</text>
</comment>
<keyword evidence="5 9" id="KW-0963">Cytoplasm</keyword>
<feature type="binding site" evidence="10">
    <location>
        <position position="125"/>
    </location>
    <ligand>
        <name>L-histidine</name>
        <dbReference type="ChEBI" id="CHEBI:57595"/>
    </ligand>
</feature>
<evidence type="ECO:0000313" key="12">
    <source>
        <dbReference type="EMBL" id="MCU6704536.1"/>
    </source>
</evidence>
<dbReference type="InterPro" id="IPR041715">
    <property type="entry name" value="HisRS-like_core"/>
</dbReference>
<feature type="binding site" evidence="10">
    <location>
        <position position="129"/>
    </location>
    <ligand>
        <name>L-histidine</name>
        <dbReference type="ChEBI" id="CHEBI:57595"/>
    </ligand>
</feature>
<dbReference type="NCBIfam" id="TIGR00443">
    <property type="entry name" value="hisZ_biosyn_reg"/>
    <property type="match status" value="1"/>
</dbReference>
<comment type="subcellular location">
    <subcellularLocation>
        <location evidence="1 9">Cytoplasm</location>
    </subcellularLocation>
</comment>
<dbReference type="GO" id="GO:0004821">
    <property type="term" value="F:histidine-tRNA ligase activity"/>
    <property type="evidence" value="ECO:0007669"/>
    <property type="project" value="TreeGrafter"/>
</dbReference>
<evidence type="ECO:0000256" key="8">
    <source>
        <dbReference type="ARBA" id="ARBA00025246"/>
    </source>
</evidence>
<evidence type="ECO:0000256" key="5">
    <source>
        <dbReference type="ARBA" id="ARBA00022490"/>
    </source>
</evidence>
<organism evidence="12 13">
    <name type="scientific">Hominimerdicola aceti</name>
    <dbReference type="NCBI Taxonomy" id="2981726"/>
    <lineage>
        <taxon>Bacteria</taxon>
        <taxon>Bacillati</taxon>
        <taxon>Bacillota</taxon>
        <taxon>Clostridia</taxon>
        <taxon>Eubacteriales</taxon>
        <taxon>Oscillospiraceae</taxon>
        <taxon>Hominimerdicola</taxon>
    </lineage>
</organism>
<proteinExistence type="inferred from homology"/>
<keyword evidence="7 9" id="KW-0368">Histidine biosynthesis</keyword>
<gene>
    <name evidence="9 12" type="primary">hisZ</name>
    <name evidence="12" type="ORF">OCV57_01180</name>
</gene>
<keyword evidence="12" id="KW-0328">Glycosyltransferase</keyword>
<dbReference type="Gene3D" id="3.30.930.10">
    <property type="entry name" value="Bira Bifunctional Protein, Domain 2"/>
    <property type="match status" value="1"/>
</dbReference>
<accession>A0AAE3LL09</accession>
<dbReference type="EMBL" id="JAOQJZ010000001">
    <property type="protein sequence ID" value="MCU6704536.1"/>
    <property type="molecule type" value="Genomic_DNA"/>
</dbReference>
<dbReference type="HAMAP" id="MF_00125">
    <property type="entry name" value="HisZ"/>
    <property type="match status" value="1"/>
</dbReference>
<comment type="function">
    <text evidence="8 9">Required for the first step of histidine biosynthesis. May allow the feedback regulation of ATP phosphoribosyltransferase activity by histidine.</text>
</comment>
<dbReference type="GO" id="GO:0140096">
    <property type="term" value="F:catalytic activity, acting on a protein"/>
    <property type="evidence" value="ECO:0007669"/>
    <property type="project" value="UniProtKB-ARBA"/>
</dbReference>
<comment type="pathway">
    <text evidence="2 9">Amino-acid biosynthesis; L-histidine biosynthesis; L-histidine from 5-phospho-alpha-D-ribose 1-diphosphate: step 1/9.</text>
</comment>
<dbReference type="GO" id="GO:0016757">
    <property type="term" value="F:glycosyltransferase activity"/>
    <property type="evidence" value="ECO:0007669"/>
    <property type="project" value="UniProtKB-KW"/>
</dbReference>
<feature type="binding site" evidence="10">
    <location>
        <begin position="81"/>
        <end position="83"/>
    </location>
    <ligand>
        <name>L-histidine</name>
        <dbReference type="ChEBI" id="CHEBI:57595"/>
    </ligand>
</feature>
<dbReference type="PANTHER" id="PTHR43707:SF6">
    <property type="entry name" value="ATP PHOSPHORIBOSYLTRANSFERASE REGULATORY SUBUNIT"/>
    <property type="match status" value="1"/>
</dbReference>
<dbReference type="Pfam" id="PF13393">
    <property type="entry name" value="tRNA-synt_His"/>
    <property type="match status" value="1"/>
</dbReference>
<dbReference type="GO" id="GO:0005737">
    <property type="term" value="C:cytoplasm"/>
    <property type="evidence" value="ECO:0007669"/>
    <property type="project" value="UniProtKB-SubCell"/>
</dbReference>
<comment type="similarity">
    <text evidence="3 9">Belongs to the class-II aminoacyl-tRNA synthetase family. HisZ subfamily.</text>
</comment>
<dbReference type="InterPro" id="IPR004516">
    <property type="entry name" value="HisRS/HisZ"/>
</dbReference>